<gene>
    <name evidence="1" type="ORF">JOC95_002011</name>
</gene>
<dbReference type="RefSeq" id="WP_204415648.1">
    <property type="nucleotide sequence ID" value="NZ_JAFBED010000004.1"/>
</dbReference>
<dbReference type="EMBL" id="JAFBED010000004">
    <property type="protein sequence ID" value="MBM7620158.1"/>
    <property type="molecule type" value="Genomic_DNA"/>
</dbReference>
<reference evidence="1 2" key="1">
    <citation type="submission" date="2021-01" db="EMBL/GenBank/DDBJ databases">
        <title>Genomic Encyclopedia of Type Strains, Phase IV (KMG-IV): sequencing the most valuable type-strain genomes for metagenomic binning, comparative biology and taxonomic classification.</title>
        <authorList>
            <person name="Goeker M."/>
        </authorList>
    </citation>
    <scope>NUCLEOTIDE SEQUENCE [LARGE SCALE GENOMIC DNA]</scope>
    <source>
        <strain evidence="1 2">DSM 25879</strain>
    </source>
</reference>
<keyword evidence="2" id="KW-1185">Reference proteome</keyword>
<proteinExistence type="predicted"/>
<dbReference type="Proteomes" id="UP000737402">
    <property type="component" value="Unassembled WGS sequence"/>
</dbReference>
<name>A0ABS2P0N8_9BACI</name>
<protein>
    <submittedName>
        <fullName evidence="1">Uncharacterized protein</fullName>
    </submittedName>
</protein>
<evidence type="ECO:0000313" key="1">
    <source>
        <dbReference type="EMBL" id="MBM7620158.1"/>
    </source>
</evidence>
<comment type="caution">
    <text evidence="1">The sequence shown here is derived from an EMBL/GenBank/DDBJ whole genome shotgun (WGS) entry which is preliminary data.</text>
</comment>
<sequence>MKAGRKPEGKKEPLFFNFNLSPYTRKQYTKIYDVLLTNHSNIFQNTYELLFKSTNTVADEYRKEAEDLFWDLYSEDIDYSDYMESVEEFTAQRLDEQFLMHYQFELMSLSNLYQVFEQQLRKWLFEEMTNHHNEYLNQVEFILRDDKNEDTFHEFYGNFRVINNLLTELAFTFEDFFEGEVIIVKSDIWRRIRECNLLSNTYKHGSGKAASALYKIKPEYFKSITNTKLMDMYRTTNLERVLDIEKISFEKYCMAMKEFWEQTREYQSGVVKMEVTDGK</sequence>
<organism evidence="1 2">
    <name type="scientific">Sutcliffiella tianshenii</name>
    <dbReference type="NCBI Taxonomy" id="1463404"/>
    <lineage>
        <taxon>Bacteria</taxon>
        <taxon>Bacillati</taxon>
        <taxon>Bacillota</taxon>
        <taxon>Bacilli</taxon>
        <taxon>Bacillales</taxon>
        <taxon>Bacillaceae</taxon>
        <taxon>Sutcliffiella</taxon>
    </lineage>
</organism>
<evidence type="ECO:0000313" key="2">
    <source>
        <dbReference type="Proteomes" id="UP000737402"/>
    </source>
</evidence>
<accession>A0ABS2P0N8</accession>